<feature type="compositionally biased region" description="Polar residues" evidence="2">
    <location>
        <begin position="587"/>
        <end position="607"/>
    </location>
</feature>
<dbReference type="SUPFAM" id="SSF57959">
    <property type="entry name" value="Leucine zipper domain"/>
    <property type="match status" value="1"/>
</dbReference>
<dbReference type="Gene3D" id="1.20.5.170">
    <property type="match status" value="1"/>
</dbReference>
<sequence>MRKRSSEKKRHVVAWVNKAEWNQVLENLYSKDVSLQKFALQRISAWRGRFAHSSPVAVDCTADLVRCQVLDRSGQLSGDELVLLYGASLVRFVNLITERQQGKIARPLRRLAGNLNIPEWVVDLRHDFTHRKLPSLKWCRRGCKVVLEWLQQEYWSRQLGGGSDEGWESQSEEEEDPKRQEDELLARQKEMEAYKSARELLISYEREQFQTFDELHQVQENNLGQAPLADMSWLLGEIKQFSLDASDMLVDVLLEDGFLVPTVEQLETLGCNPSEKSDPTQPRIPQVFLHFWLPLLRTLNSGSFIHLLLEKLFAELKLLKEEESSHRAFFLSAWTSELLLCNNNKFEYHFETKQQKKNRIKDRIFVNRIQLRWQQLLAACLDAPCISTPHLLQLILDDMEHPLPLETRQKLLQLCSIYTQAARGGGSASPEHKRQPIYTLEKLHEKQKQHLRHVATDRSESDHKAADDLAEKAKALRGSPWQVSFKELDSTCSSTMITRRRSRIVSSIALQPSEVEVLDVVETVEDLPGPSQEMPADDTDSTGIALEDLFEDLKWTLERDASSPLFDVDLANLEGFQNQDSGHEVSAASSPERSSFNSGFRNQQNQSRRVVNKNAIAARLNRLKKKEYVSSLESRVGVLSVENIKLKQENSQLTKRVEELEDETRYLRAVLANESMLAQLLSRLSGVNGMKLSSSLFQGSNPNDHDYALPRKRVKVEEKETSGGVCLHVDKNHVSVEFCTKCAERASTALKM</sequence>
<reference evidence="4" key="3">
    <citation type="submission" date="2025-08" db="UniProtKB">
        <authorList>
            <consortium name="Ensembl"/>
        </authorList>
    </citation>
    <scope>IDENTIFICATION</scope>
    <source>
        <strain evidence="4">HNI</strain>
    </source>
</reference>
<dbReference type="PANTHER" id="PTHR15002:SF0">
    <property type="entry name" value="RIBOSOMAL BIOGENESIS PROTEIN LAS1L"/>
    <property type="match status" value="1"/>
</dbReference>
<evidence type="ECO:0000313" key="5">
    <source>
        <dbReference type="Proteomes" id="UP000265180"/>
    </source>
</evidence>
<dbReference type="InterPro" id="IPR004827">
    <property type="entry name" value="bZIP"/>
</dbReference>
<feature type="region of interest" description="Disordered" evidence="2">
    <location>
        <begin position="580"/>
        <end position="607"/>
    </location>
</feature>
<evidence type="ECO:0000313" key="4">
    <source>
        <dbReference type="Ensembl" id="ENSORLP00020020005.1"/>
    </source>
</evidence>
<proteinExistence type="predicted"/>
<reference key="1">
    <citation type="journal article" date="2007" name="Nature">
        <title>The medaka draft genome and insights into vertebrate genome evolution.</title>
        <authorList>
            <person name="Kasahara M."/>
            <person name="Naruse K."/>
            <person name="Sasaki S."/>
            <person name="Nakatani Y."/>
            <person name="Qu W."/>
            <person name="Ahsan B."/>
            <person name="Yamada T."/>
            <person name="Nagayasu Y."/>
            <person name="Doi K."/>
            <person name="Kasai Y."/>
            <person name="Jindo T."/>
            <person name="Kobayashi D."/>
            <person name="Shimada A."/>
            <person name="Toyoda A."/>
            <person name="Kuroki Y."/>
            <person name="Fujiyama A."/>
            <person name="Sasaki T."/>
            <person name="Shimizu A."/>
            <person name="Asakawa S."/>
            <person name="Shimizu N."/>
            <person name="Hashimoto S."/>
            <person name="Yang J."/>
            <person name="Lee Y."/>
            <person name="Matsushima K."/>
            <person name="Sugano S."/>
            <person name="Sakaizumi M."/>
            <person name="Narita T."/>
            <person name="Ohishi K."/>
            <person name="Haga S."/>
            <person name="Ohta F."/>
            <person name="Nomoto H."/>
            <person name="Nogata K."/>
            <person name="Morishita T."/>
            <person name="Endo T."/>
            <person name="Shin-I T."/>
            <person name="Takeda H."/>
            <person name="Morishita S."/>
            <person name="Kohara Y."/>
        </authorList>
    </citation>
    <scope>NUCLEOTIDE SEQUENCE [LARGE SCALE GENOMIC DNA]</scope>
    <source>
        <strain>Hd-rR</strain>
    </source>
</reference>
<dbReference type="InterPro" id="IPR007174">
    <property type="entry name" value="Las1"/>
</dbReference>
<dbReference type="AlphaFoldDB" id="A0A3P9LH12"/>
<feature type="compositionally biased region" description="Acidic residues" evidence="2">
    <location>
        <begin position="165"/>
        <end position="175"/>
    </location>
</feature>
<keyword evidence="1" id="KW-0175">Coiled coil</keyword>
<dbReference type="GO" id="GO:0090730">
    <property type="term" value="C:Las1 complex"/>
    <property type="evidence" value="ECO:0007669"/>
    <property type="project" value="InterPro"/>
</dbReference>
<evidence type="ECO:0000259" key="3">
    <source>
        <dbReference type="PROSITE" id="PS50217"/>
    </source>
</evidence>
<dbReference type="Pfam" id="PF04031">
    <property type="entry name" value="Las1"/>
    <property type="match status" value="1"/>
</dbReference>
<dbReference type="Ensembl" id="ENSORLT00020035422.1">
    <property type="protein sequence ID" value="ENSORLP00020020005.1"/>
    <property type="gene ID" value="ENSORLG00020020991.1"/>
</dbReference>
<dbReference type="PANTHER" id="PTHR15002">
    <property type="entry name" value="RIBOSOMAL BIOGENESIS PROTEIN LAS1L"/>
    <property type="match status" value="1"/>
</dbReference>
<feature type="region of interest" description="Disordered" evidence="2">
    <location>
        <begin position="160"/>
        <end position="180"/>
    </location>
</feature>
<reference evidence="4" key="4">
    <citation type="submission" date="2025-09" db="UniProtKB">
        <authorList>
            <consortium name="Ensembl"/>
        </authorList>
    </citation>
    <scope>IDENTIFICATION</scope>
    <source>
        <strain evidence="4">HNI</strain>
    </source>
</reference>
<dbReference type="FunFam" id="1.20.5.170:FF:000125">
    <property type="entry name" value="LAS1-like, ribosome biogenesis factor"/>
    <property type="match status" value="1"/>
</dbReference>
<evidence type="ECO:0000256" key="2">
    <source>
        <dbReference type="SAM" id="MobiDB-lite"/>
    </source>
</evidence>
<dbReference type="GO" id="GO:0003700">
    <property type="term" value="F:DNA-binding transcription factor activity"/>
    <property type="evidence" value="ECO:0007669"/>
    <property type="project" value="InterPro"/>
</dbReference>
<dbReference type="InterPro" id="IPR046347">
    <property type="entry name" value="bZIP_sf"/>
</dbReference>
<reference evidence="4 5" key="2">
    <citation type="submission" date="2017-04" db="EMBL/GenBank/DDBJ databases">
        <title>CpG methylation of centromeres and impact of large insertions on vertebrate speciation.</title>
        <authorList>
            <person name="Ichikawa K."/>
            <person name="Yoshimura J."/>
            <person name="Morishita S."/>
        </authorList>
    </citation>
    <scope>NUCLEOTIDE SEQUENCE</scope>
    <source>
        <strain evidence="4 5">HNI</strain>
    </source>
</reference>
<protein>
    <submittedName>
        <fullName evidence="4">LAS1 like ribosome biogenesis factor</fullName>
    </submittedName>
</protein>
<dbReference type="Pfam" id="PF00170">
    <property type="entry name" value="bZIP_1"/>
    <property type="match status" value="1"/>
</dbReference>
<dbReference type="GO" id="GO:0004519">
    <property type="term" value="F:endonuclease activity"/>
    <property type="evidence" value="ECO:0007669"/>
    <property type="project" value="InterPro"/>
</dbReference>
<organism evidence="4 5">
    <name type="scientific">Oryzias latipes</name>
    <name type="common">Japanese rice fish</name>
    <name type="synonym">Japanese killifish</name>
    <dbReference type="NCBI Taxonomy" id="8090"/>
    <lineage>
        <taxon>Eukaryota</taxon>
        <taxon>Metazoa</taxon>
        <taxon>Chordata</taxon>
        <taxon>Craniata</taxon>
        <taxon>Vertebrata</taxon>
        <taxon>Euteleostomi</taxon>
        <taxon>Actinopterygii</taxon>
        <taxon>Neopterygii</taxon>
        <taxon>Teleostei</taxon>
        <taxon>Neoteleostei</taxon>
        <taxon>Acanthomorphata</taxon>
        <taxon>Ovalentaria</taxon>
        <taxon>Atherinomorphae</taxon>
        <taxon>Beloniformes</taxon>
        <taxon>Adrianichthyidae</taxon>
        <taxon>Oryziinae</taxon>
        <taxon>Oryzias</taxon>
    </lineage>
</organism>
<accession>A0A3P9LH12</accession>
<name>A0A3P9LH12_ORYLA</name>
<dbReference type="GO" id="GO:0006364">
    <property type="term" value="P:rRNA processing"/>
    <property type="evidence" value="ECO:0007669"/>
    <property type="project" value="InterPro"/>
</dbReference>
<dbReference type="Proteomes" id="UP000265180">
    <property type="component" value="Chromosome 7"/>
</dbReference>
<dbReference type="CDD" id="cd14706">
    <property type="entry name" value="bZIP_CREBZF"/>
    <property type="match status" value="1"/>
</dbReference>
<feature type="coiled-coil region" evidence="1">
    <location>
        <begin position="643"/>
        <end position="670"/>
    </location>
</feature>
<evidence type="ECO:0000256" key="1">
    <source>
        <dbReference type="SAM" id="Coils"/>
    </source>
</evidence>
<dbReference type="PROSITE" id="PS50217">
    <property type="entry name" value="BZIP"/>
    <property type="match status" value="1"/>
</dbReference>
<feature type="domain" description="BZIP" evidence="3">
    <location>
        <begin position="604"/>
        <end position="667"/>
    </location>
</feature>